<dbReference type="Pfam" id="PF00098">
    <property type="entry name" value="zf-CCHC"/>
    <property type="match status" value="1"/>
</dbReference>
<accession>A0AA38VQS7</accession>
<dbReference type="EMBL" id="JARYMX010000323">
    <property type="protein sequence ID" value="KAJ9535342.1"/>
    <property type="molecule type" value="Genomic_DNA"/>
</dbReference>
<evidence type="ECO:0000256" key="2">
    <source>
        <dbReference type="SAM" id="MobiDB-lite"/>
    </source>
</evidence>
<keyword evidence="1" id="KW-0863">Zinc-finger</keyword>
<keyword evidence="1" id="KW-0862">Zinc</keyword>
<name>A0AA38VQS7_9ASTR</name>
<sequence length="506" mass="57605">MSKEIIEIGFESRPPVLVQGEYQQWKRRMSNFLDLIDENLMKSIREGPIKVAVIVAEVPQSETTPRLPAYTEQQMQGGEKALESQKENAMNAYVGYRAKDQELLIDSYNQLNFYVNDLCRLGLEKNRYEVNVNMMLQHEETVTGSKPRKIDPLTLAVVSHGGSSHLQISFGIDDFNQDDPMDVNISDEDLYNMNESLALMSHNMQRLNANRVFNKSQSFIFRGGYKSGGFNNHNNWHGPNQGDNHQGYSRQKEYGSGCNQQISEVDPGKNTSMVEVIVMKVNRHKRTGSFMVPVTQSRKEGRSPTFYKCGKPGHYANDCTVKFKDAAYFEKKAALIRKKEKGVALLVEEENWVCEEESSDEEDHKIQGHCLMADFEGLDGPGPINRSGDDALEVSSHPDLTDSVALLESKVSDLERNLQSERSIMTKFRIDSAIYKSSLEDLMLSYNKVVLESDVRESNLSKKLMPLQNSHDELYNNHKELKLKFHLLSKERTKLLQISKSLKTTI</sequence>
<evidence type="ECO:0000313" key="5">
    <source>
        <dbReference type="Proteomes" id="UP001172457"/>
    </source>
</evidence>
<feature type="compositionally biased region" description="Polar residues" evidence="2">
    <location>
        <begin position="237"/>
        <end position="249"/>
    </location>
</feature>
<organism evidence="4 5">
    <name type="scientific">Centaurea solstitialis</name>
    <name type="common">yellow star-thistle</name>
    <dbReference type="NCBI Taxonomy" id="347529"/>
    <lineage>
        <taxon>Eukaryota</taxon>
        <taxon>Viridiplantae</taxon>
        <taxon>Streptophyta</taxon>
        <taxon>Embryophyta</taxon>
        <taxon>Tracheophyta</taxon>
        <taxon>Spermatophyta</taxon>
        <taxon>Magnoliopsida</taxon>
        <taxon>eudicotyledons</taxon>
        <taxon>Gunneridae</taxon>
        <taxon>Pentapetalae</taxon>
        <taxon>asterids</taxon>
        <taxon>campanulids</taxon>
        <taxon>Asterales</taxon>
        <taxon>Asteraceae</taxon>
        <taxon>Carduoideae</taxon>
        <taxon>Cardueae</taxon>
        <taxon>Centaureinae</taxon>
        <taxon>Centaurea</taxon>
    </lineage>
</organism>
<evidence type="ECO:0000313" key="4">
    <source>
        <dbReference type="EMBL" id="KAJ9535342.1"/>
    </source>
</evidence>
<keyword evidence="5" id="KW-1185">Reference proteome</keyword>
<dbReference type="PROSITE" id="PS50158">
    <property type="entry name" value="ZF_CCHC"/>
    <property type="match status" value="1"/>
</dbReference>
<feature type="region of interest" description="Disordered" evidence="2">
    <location>
        <begin position="237"/>
        <end position="265"/>
    </location>
</feature>
<proteinExistence type="predicted"/>
<reference evidence="4" key="1">
    <citation type="submission" date="2023-03" db="EMBL/GenBank/DDBJ databases">
        <title>Chromosome-scale reference genome and RAD-based genetic map of yellow starthistle (Centaurea solstitialis) reveal putative structural variation and QTLs associated with invader traits.</title>
        <authorList>
            <person name="Reatini B."/>
            <person name="Cang F.A."/>
            <person name="Jiang Q."/>
            <person name="Mckibben M.T.W."/>
            <person name="Barker M.S."/>
            <person name="Rieseberg L.H."/>
            <person name="Dlugosch K.M."/>
        </authorList>
    </citation>
    <scope>NUCLEOTIDE SEQUENCE</scope>
    <source>
        <strain evidence="4">CAN-66</strain>
        <tissue evidence="4">Leaf</tissue>
    </source>
</reference>
<dbReference type="AlphaFoldDB" id="A0AA38VQS7"/>
<comment type="caution">
    <text evidence="4">The sequence shown here is derived from an EMBL/GenBank/DDBJ whole genome shotgun (WGS) entry which is preliminary data.</text>
</comment>
<dbReference type="GO" id="GO:0008270">
    <property type="term" value="F:zinc ion binding"/>
    <property type="evidence" value="ECO:0007669"/>
    <property type="project" value="UniProtKB-KW"/>
</dbReference>
<protein>
    <recommendedName>
        <fullName evidence="3">CCHC-type domain-containing protein</fullName>
    </recommendedName>
</protein>
<dbReference type="Proteomes" id="UP001172457">
    <property type="component" value="Unassembled WGS sequence"/>
</dbReference>
<evidence type="ECO:0000256" key="1">
    <source>
        <dbReference type="PROSITE-ProRule" id="PRU00047"/>
    </source>
</evidence>
<gene>
    <name evidence="4" type="ORF">OSB04_un001547</name>
</gene>
<feature type="domain" description="CCHC-type" evidence="3">
    <location>
        <begin position="307"/>
        <end position="319"/>
    </location>
</feature>
<evidence type="ECO:0000259" key="3">
    <source>
        <dbReference type="PROSITE" id="PS50158"/>
    </source>
</evidence>
<dbReference type="GO" id="GO:0003676">
    <property type="term" value="F:nucleic acid binding"/>
    <property type="evidence" value="ECO:0007669"/>
    <property type="project" value="InterPro"/>
</dbReference>
<dbReference type="InterPro" id="IPR001878">
    <property type="entry name" value="Znf_CCHC"/>
</dbReference>
<keyword evidence="1" id="KW-0479">Metal-binding</keyword>